<dbReference type="InterPro" id="IPR036465">
    <property type="entry name" value="vWFA_dom_sf"/>
</dbReference>
<dbReference type="EMBL" id="JAPFFF010000009">
    <property type="protein sequence ID" value="KAK8882502.1"/>
    <property type="molecule type" value="Genomic_DNA"/>
</dbReference>
<comment type="caution">
    <text evidence="4">The sequence shown here is derived from an EMBL/GenBank/DDBJ whole genome shotgun (WGS) entry which is preliminary data.</text>
</comment>
<dbReference type="InterPro" id="IPR013694">
    <property type="entry name" value="VIT"/>
</dbReference>
<gene>
    <name evidence="4" type="ORF">M9Y10_045144</name>
</gene>
<dbReference type="SUPFAM" id="SSF53300">
    <property type="entry name" value="vWA-like"/>
    <property type="match status" value="1"/>
</dbReference>
<feature type="domain" description="VIT" evidence="3">
    <location>
        <begin position="4"/>
        <end position="133"/>
    </location>
</feature>
<dbReference type="Pfam" id="PF13768">
    <property type="entry name" value="VWA_3"/>
    <property type="match status" value="1"/>
</dbReference>
<dbReference type="PANTHER" id="PTHR45737">
    <property type="entry name" value="VON WILLEBRAND FACTOR A DOMAIN-CONTAINING PROTEIN 5A"/>
    <property type="match status" value="1"/>
</dbReference>
<keyword evidence="5" id="KW-1185">Reference proteome</keyword>
<evidence type="ECO:0000259" key="3">
    <source>
        <dbReference type="PROSITE" id="PS51468"/>
    </source>
</evidence>
<sequence length="753" mass="84552">MTFGSFCAKEDNIGLQTLQPNSISIKGQQIGFLANLEITQTVQNTTSTDLDEVIYMFPTDNRLCIFGLTFFVGKEKIVAKIEQKKQAQEIFEEAKNTGKTTIFTEEIAPGITSIKIGNVKKDQSIKVLLNCSLMSQLATPTTILTKIPLNGCDPKGNYLELVDLPSLTIDVNLEIKQLFSIQQVSANCANYKFDHNQGKLLIESSIITNDNFIIEIKMQDKVQNQIVKCGNMAALTIIPEFTPKTNSFENKEFIFLIDCSASMIGDSISKAKESINLFLSKLPSNSMFNIIQFGSTYNKLFPTAIKSNPKTIKDARNKVSKIQANLGGTQLLELFQELFQTDLSNFENKNFQREIFLITDGEIYMREEVVKLIEANSEFNRIFAIGLGNGADAGFLDEVAEITNGKSDFVYDSNDLPNKVIEHLDLSLVEAAKNTEIQLSDQIEAQIVPFPLPLLLPGVARHFFIKNSNSDDIRNVLVTSHLSNDEDELEIVLNDDSILNASFEKGGKNPILSLFAHKLLNRIERKDEEESTKLSLESGVLCKYTSYVGVSSVVFNSRFNYHSCYTGYGLSYDTSIEGMTYCREEVKTKSSLWRSFGSLLSGLCFWRRAKSDKVDEPPASISSSCPAKLDDGDDSRHSWSDDASVVDIVKMQSRDGFWDISTKFVSCHFGDDKEGEAPSIGFEIDNAMIMKRVRSTVFVLAYLTKYHSKDEGMWNNSKEKALKWLSKINKTARWEVSISNFIENLQRQSIDFK</sequence>
<feature type="region of interest" description="Disordered" evidence="1">
    <location>
        <begin position="614"/>
        <end position="638"/>
    </location>
</feature>
<dbReference type="PROSITE" id="PS51468">
    <property type="entry name" value="VIT"/>
    <property type="match status" value="1"/>
</dbReference>
<dbReference type="Gene3D" id="3.40.50.410">
    <property type="entry name" value="von Willebrand factor, type A domain"/>
    <property type="match status" value="1"/>
</dbReference>
<dbReference type="PROSITE" id="PS50234">
    <property type="entry name" value="VWFA"/>
    <property type="match status" value="1"/>
</dbReference>
<feature type="compositionally biased region" description="Basic and acidic residues" evidence="1">
    <location>
        <begin position="628"/>
        <end position="638"/>
    </location>
</feature>
<dbReference type="PANTHER" id="PTHR45737:SF6">
    <property type="entry name" value="VON WILLEBRAND FACTOR A DOMAIN-CONTAINING PROTEIN 5A"/>
    <property type="match status" value="1"/>
</dbReference>
<organism evidence="4 5">
    <name type="scientific">Tritrichomonas musculus</name>
    <dbReference type="NCBI Taxonomy" id="1915356"/>
    <lineage>
        <taxon>Eukaryota</taxon>
        <taxon>Metamonada</taxon>
        <taxon>Parabasalia</taxon>
        <taxon>Tritrichomonadida</taxon>
        <taxon>Tritrichomonadidae</taxon>
        <taxon>Tritrichomonas</taxon>
    </lineage>
</organism>
<feature type="domain" description="VWFA" evidence="2">
    <location>
        <begin position="252"/>
        <end position="432"/>
    </location>
</feature>
<name>A0ABR2JUE7_9EUKA</name>
<reference evidence="4 5" key="1">
    <citation type="submission" date="2024-04" db="EMBL/GenBank/DDBJ databases">
        <title>Tritrichomonas musculus Genome.</title>
        <authorList>
            <person name="Alves-Ferreira E."/>
            <person name="Grigg M."/>
            <person name="Lorenzi H."/>
            <person name="Galac M."/>
        </authorList>
    </citation>
    <scope>NUCLEOTIDE SEQUENCE [LARGE SCALE GENOMIC DNA]</scope>
    <source>
        <strain evidence="4 5">EAF2021</strain>
    </source>
</reference>
<evidence type="ECO:0000313" key="4">
    <source>
        <dbReference type="EMBL" id="KAK8882502.1"/>
    </source>
</evidence>
<evidence type="ECO:0000259" key="2">
    <source>
        <dbReference type="PROSITE" id="PS50234"/>
    </source>
</evidence>
<evidence type="ECO:0000256" key="1">
    <source>
        <dbReference type="SAM" id="MobiDB-lite"/>
    </source>
</evidence>
<dbReference type="InterPro" id="IPR002035">
    <property type="entry name" value="VWF_A"/>
</dbReference>
<evidence type="ECO:0000313" key="5">
    <source>
        <dbReference type="Proteomes" id="UP001470230"/>
    </source>
</evidence>
<dbReference type="Pfam" id="PF08487">
    <property type="entry name" value="VIT"/>
    <property type="match status" value="1"/>
</dbReference>
<protein>
    <submittedName>
        <fullName evidence="4">von Willebrand factor A domain-containing protein 5A</fullName>
    </submittedName>
</protein>
<dbReference type="SMART" id="SM00327">
    <property type="entry name" value="VWA"/>
    <property type="match status" value="1"/>
</dbReference>
<dbReference type="Proteomes" id="UP001470230">
    <property type="component" value="Unassembled WGS sequence"/>
</dbReference>
<proteinExistence type="predicted"/>
<accession>A0ABR2JUE7</accession>